<comment type="similarity">
    <text evidence="4">Belongs to the pseudouridine synthase RluA family.</text>
</comment>
<dbReference type="PANTHER" id="PTHR21600:SF83">
    <property type="entry name" value="PSEUDOURIDYLATE SYNTHASE RPUSD4, MITOCHONDRIAL"/>
    <property type="match status" value="1"/>
</dbReference>
<sequence>MAALSGRLWRRPGEALGRTAAGAVRAQELAERLRAKRSEEEKKQQQQREVAAEPARRRARELAALQRVHPNVLAKALRQRAVYQDEEVVVLNKPYGLPVHGGPGVKNCIADVLPILAKMLVNMKAEPLHLCHRLDKETTGVMVRVSILLDVQRAVAALCRPLLFICRAISVGSPDPAEGIVEIPMVEREVQSHQPHFKMTLAPNYRMSPEDGKVLKIRKNRNAESAVTQYRVLASSSACSLLELQPITGVKHQLRVHLAYGLGCPILGDHKYSHWSKLAPQKLPEITLKRLKLQQSKSRHLPLHLHAYRLSLPLGTSGSKRIDLVCEPPSFFHRTLRKLELDIAME</sequence>
<dbReference type="CDD" id="cd02869">
    <property type="entry name" value="PseudoU_synth_RluA_like"/>
    <property type="match status" value="1"/>
</dbReference>
<dbReference type="Proteomes" id="UP000237246">
    <property type="component" value="Unassembled WGS sequence"/>
</dbReference>
<keyword evidence="6" id="KW-0496">Mitochondrion</keyword>
<evidence type="ECO:0000256" key="11">
    <source>
        <dbReference type="SAM" id="MobiDB-lite"/>
    </source>
</evidence>
<comment type="catalytic activity">
    <reaction evidence="1">
        <text>a uridine in mRNA = a pseudouridine in mRNA</text>
        <dbReference type="Rhea" id="RHEA:56644"/>
        <dbReference type="Rhea" id="RHEA-COMP:14658"/>
        <dbReference type="Rhea" id="RHEA-COMP:14659"/>
        <dbReference type="ChEBI" id="CHEBI:65314"/>
        <dbReference type="ChEBI" id="CHEBI:65315"/>
    </reaction>
</comment>
<name>A0A2P4T668_BAMTH</name>
<dbReference type="InterPro" id="IPR006145">
    <property type="entry name" value="PsdUridine_synth_RsuA/RluA"/>
</dbReference>
<evidence type="ECO:0000256" key="10">
    <source>
        <dbReference type="ARBA" id="ARBA00041563"/>
    </source>
</evidence>
<proteinExistence type="inferred from homology"/>
<comment type="catalytic activity">
    <reaction evidence="8">
        <text>a uridine in tRNA = a pseudouridine in tRNA</text>
        <dbReference type="Rhea" id="RHEA:54572"/>
        <dbReference type="Rhea" id="RHEA-COMP:13339"/>
        <dbReference type="Rhea" id="RHEA-COMP:13934"/>
        <dbReference type="ChEBI" id="CHEBI:65314"/>
        <dbReference type="ChEBI" id="CHEBI:65315"/>
    </reaction>
</comment>
<feature type="domain" description="Pseudouridine synthase RsuA/RluA-like" evidence="12">
    <location>
        <begin position="209"/>
        <end position="259"/>
    </location>
</feature>
<keyword evidence="14" id="KW-1185">Reference proteome</keyword>
<dbReference type="InterPro" id="IPR050188">
    <property type="entry name" value="RluA_PseudoU_synthase"/>
</dbReference>
<evidence type="ECO:0000256" key="3">
    <source>
        <dbReference type="ARBA" id="ARBA00004173"/>
    </source>
</evidence>
<comment type="catalytic activity">
    <reaction evidence="2">
        <text>uridine in 5S rRNA = pseudouridine in 5S rRNA</text>
        <dbReference type="Rhea" id="RHEA:47036"/>
        <dbReference type="Rhea" id="RHEA-COMP:11730"/>
        <dbReference type="Rhea" id="RHEA-COMP:11731"/>
        <dbReference type="ChEBI" id="CHEBI:65314"/>
        <dbReference type="ChEBI" id="CHEBI:65315"/>
    </reaction>
</comment>
<dbReference type="AlphaFoldDB" id="A0A2P4T668"/>
<accession>A0A2P4T668</accession>
<dbReference type="SUPFAM" id="SSF55120">
    <property type="entry name" value="Pseudouridine synthase"/>
    <property type="match status" value="1"/>
</dbReference>
<reference evidence="13 14" key="1">
    <citation type="submission" date="2018-01" db="EMBL/GenBank/DDBJ databases">
        <title>Comparison of the Chinese Bamboo Partridge and Red Junglefowl genome sequences highlights the importance of demography in genome evolution.</title>
        <authorList>
            <person name="Tiley G.P."/>
            <person name="Kimball R.T."/>
            <person name="Braun E.L."/>
            <person name="Burleigh J.G."/>
        </authorList>
    </citation>
    <scope>NUCLEOTIDE SEQUENCE [LARGE SCALE GENOMIC DNA]</scope>
    <source>
        <strain evidence="13">RTK389</strain>
        <tissue evidence="13">Blood</tissue>
    </source>
</reference>
<dbReference type="PANTHER" id="PTHR21600">
    <property type="entry name" value="MITOCHONDRIAL RNA PSEUDOURIDINE SYNTHASE"/>
    <property type="match status" value="1"/>
</dbReference>
<dbReference type="GO" id="GO:0009982">
    <property type="term" value="F:pseudouridine synthase activity"/>
    <property type="evidence" value="ECO:0007669"/>
    <property type="project" value="InterPro"/>
</dbReference>
<evidence type="ECO:0000256" key="6">
    <source>
        <dbReference type="ARBA" id="ARBA00023128"/>
    </source>
</evidence>
<comment type="caution">
    <text evidence="13">The sequence shown here is derived from an EMBL/GenBank/DDBJ whole genome shotgun (WGS) entry which is preliminary data.</text>
</comment>
<evidence type="ECO:0000256" key="4">
    <source>
        <dbReference type="ARBA" id="ARBA00010876"/>
    </source>
</evidence>
<dbReference type="FunFam" id="3.30.2350.10:FF:000015">
    <property type="entry name" value="Mitochondrial RNA pseudouridine synthase RPUSD4"/>
    <property type="match status" value="1"/>
</dbReference>
<comment type="subcellular location">
    <subcellularLocation>
        <location evidence="3">Mitochondrion</location>
    </subcellularLocation>
</comment>
<dbReference type="OrthoDB" id="428658at2759"/>
<dbReference type="EMBL" id="PPHD01007367">
    <property type="protein sequence ID" value="POI31865.1"/>
    <property type="molecule type" value="Genomic_DNA"/>
</dbReference>
<evidence type="ECO:0000256" key="5">
    <source>
        <dbReference type="ARBA" id="ARBA00022946"/>
    </source>
</evidence>
<gene>
    <name evidence="13" type="ORF">CIB84_004385</name>
</gene>
<evidence type="ECO:0000256" key="7">
    <source>
        <dbReference type="ARBA" id="ARBA00023235"/>
    </source>
</evidence>
<evidence type="ECO:0000256" key="9">
    <source>
        <dbReference type="ARBA" id="ARBA00039953"/>
    </source>
</evidence>
<feature type="region of interest" description="Disordered" evidence="11">
    <location>
        <begin position="35"/>
        <end position="55"/>
    </location>
</feature>
<evidence type="ECO:0000259" key="12">
    <source>
        <dbReference type="Pfam" id="PF00849"/>
    </source>
</evidence>
<evidence type="ECO:0000313" key="13">
    <source>
        <dbReference type="EMBL" id="POI31865.1"/>
    </source>
</evidence>
<protein>
    <recommendedName>
        <fullName evidence="9">Pseudouridylate synthase RPUSD4, mitochondrial</fullName>
    </recommendedName>
    <alternativeName>
        <fullName evidence="10">RNA pseudouridylate synthase domain-containing protein 4</fullName>
    </alternativeName>
</protein>
<organism evidence="13 14">
    <name type="scientific">Bambusicola thoracicus</name>
    <name type="common">Chinese bamboo-partridge</name>
    <name type="synonym">Perdix thoracica</name>
    <dbReference type="NCBI Taxonomy" id="9083"/>
    <lineage>
        <taxon>Eukaryota</taxon>
        <taxon>Metazoa</taxon>
        <taxon>Chordata</taxon>
        <taxon>Craniata</taxon>
        <taxon>Vertebrata</taxon>
        <taxon>Euteleostomi</taxon>
        <taxon>Archelosauria</taxon>
        <taxon>Archosauria</taxon>
        <taxon>Dinosauria</taxon>
        <taxon>Saurischia</taxon>
        <taxon>Theropoda</taxon>
        <taxon>Coelurosauria</taxon>
        <taxon>Aves</taxon>
        <taxon>Neognathae</taxon>
        <taxon>Galloanserae</taxon>
        <taxon>Galliformes</taxon>
        <taxon>Phasianidae</taxon>
        <taxon>Perdicinae</taxon>
        <taxon>Bambusicola</taxon>
    </lineage>
</organism>
<dbReference type="GO" id="GO:0001522">
    <property type="term" value="P:pseudouridine synthesis"/>
    <property type="evidence" value="ECO:0007669"/>
    <property type="project" value="InterPro"/>
</dbReference>
<feature type="domain" description="Pseudouridine synthase RsuA/RluA-like" evidence="12">
    <location>
        <begin position="88"/>
        <end position="143"/>
    </location>
</feature>
<dbReference type="InterPro" id="IPR020103">
    <property type="entry name" value="PsdUridine_synth_cat_dom_sf"/>
</dbReference>
<evidence type="ECO:0000256" key="2">
    <source>
        <dbReference type="ARBA" id="ARBA00001896"/>
    </source>
</evidence>
<evidence type="ECO:0000256" key="8">
    <source>
        <dbReference type="ARBA" id="ARBA00036943"/>
    </source>
</evidence>
<evidence type="ECO:0000256" key="1">
    <source>
        <dbReference type="ARBA" id="ARBA00001166"/>
    </source>
</evidence>
<evidence type="ECO:0000313" key="14">
    <source>
        <dbReference type="Proteomes" id="UP000237246"/>
    </source>
</evidence>
<dbReference type="GO" id="GO:0005739">
    <property type="term" value="C:mitochondrion"/>
    <property type="evidence" value="ECO:0007669"/>
    <property type="project" value="UniProtKB-SubCell"/>
</dbReference>
<dbReference type="GO" id="GO:0003723">
    <property type="term" value="F:RNA binding"/>
    <property type="evidence" value="ECO:0007669"/>
    <property type="project" value="InterPro"/>
</dbReference>
<keyword evidence="5" id="KW-0809">Transit peptide</keyword>
<dbReference type="Gene3D" id="3.30.2350.10">
    <property type="entry name" value="Pseudouridine synthase"/>
    <property type="match status" value="1"/>
</dbReference>
<dbReference type="Pfam" id="PF00849">
    <property type="entry name" value="PseudoU_synth_2"/>
    <property type="match status" value="2"/>
</dbReference>
<keyword evidence="7" id="KW-0413">Isomerase</keyword>